<dbReference type="EMBL" id="ANOG01000335">
    <property type="protein sequence ID" value="EMI20684.1"/>
    <property type="molecule type" value="Genomic_DNA"/>
</dbReference>
<evidence type="ECO:0000313" key="2">
    <source>
        <dbReference type="Proteomes" id="UP000011991"/>
    </source>
</evidence>
<reference evidence="1 2" key="1">
    <citation type="journal article" date="2013" name="Mar. Genomics">
        <title>Expression of sulfatases in Rhodopirellula baltica and the diversity of sulfatases in the genus Rhodopirellula.</title>
        <authorList>
            <person name="Wegner C.E."/>
            <person name="Richter-Heitmann T."/>
            <person name="Klindworth A."/>
            <person name="Klockow C."/>
            <person name="Richter M."/>
            <person name="Achstetter T."/>
            <person name="Glockner F.O."/>
            <person name="Harder J."/>
        </authorList>
    </citation>
    <scope>NUCLEOTIDE SEQUENCE [LARGE SCALE GENOMIC DNA]</scope>
    <source>
        <strain evidence="1 2">SM1</strain>
    </source>
</reference>
<organism evidence="1 2">
    <name type="scientific">Rhodopirellula maiorica SM1</name>
    <dbReference type="NCBI Taxonomy" id="1265738"/>
    <lineage>
        <taxon>Bacteria</taxon>
        <taxon>Pseudomonadati</taxon>
        <taxon>Planctomycetota</taxon>
        <taxon>Planctomycetia</taxon>
        <taxon>Pirellulales</taxon>
        <taxon>Pirellulaceae</taxon>
        <taxon>Novipirellula</taxon>
    </lineage>
</organism>
<accession>M5S3C5</accession>
<dbReference type="Proteomes" id="UP000011991">
    <property type="component" value="Unassembled WGS sequence"/>
</dbReference>
<evidence type="ECO:0000313" key="1">
    <source>
        <dbReference type="EMBL" id="EMI20684.1"/>
    </source>
</evidence>
<name>M5S3C5_9BACT</name>
<proteinExistence type="predicted"/>
<feature type="non-terminal residue" evidence="1">
    <location>
        <position position="1"/>
    </location>
</feature>
<dbReference type="RefSeq" id="WP_008695343.1">
    <property type="nucleotide sequence ID" value="NZ_ANOG01000335.1"/>
</dbReference>
<dbReference type="AlphaFoldDB" id="M5S3C5"/>
<keyword evidence="2" id="KW-1185">Reference proteome</keyword>
<sequence>LVSPFDPAEWISVGGSGPQLHLWEAFVWGAGHARAVNAAGLEPHVQDAATAALAFARWDVKDPRPNSDITSAHPFSTVGAAVLWSGLSTDIGLLHKEVLVLRPQQALGTGVLRYEPT</sequence>
<gene>
    <name evidence="1" type="ORF">RMSM_02389</name>
</gene>
<comment type="caution">
    <text evidence="1">The sequence shown here is derived from an EMBL/GenBank/DDBJ whole genome shotgun (WGS) entry which is preliminary data.</text>
</comment>
<protein>
    <submittedName>
        <fullName evidence="1">Uncharacterized protein</fullName>
    </submittedName>
</protein>